<dbReference type="Pfam" id="PF17802">
    <property type="entry name" value="SpaA"/>
    <property type="match status" value="1"/>
</dbReference>
<dbReference type="InterPro" id="IPR041033">
    <property type="entry name" value="SpaA_PFL_dom_1"/>
</dbReference>
<evidence type="ECO:0000313" key="5">
    <source>
        <dbReference type="EMBL" id="PJM74171.1"/>
    </source>
</evidence>
<keyword evidence="3" id="KW-0732">Signal</keyword>
<gene>
    <name evidence="5" type="ORF">CS006_03305</name>
</gene>
<dbReference type="OrthoDB" id="3224346at2"/>
<feature type="compositionally biased region" description="Basic and acidic residues" evidence="1">
    <location>
        <begin position="367"/>
        <end position="381"/>
    </location>
</feature>
<dbReference type="InterPro" id="IPR048052">
    <property type="entry name" value="FM1-like"/>
</dbReference>
<evidence type="ECO:0000256" key="2">
    <source>
        <dbReference type="SAM" id="Phobius"/>
    </source>
</evidence>
<dbReference type="EMBL" id="PEBI01000001">
    <property type="protein sequence ID" value="PJM74171.1"/>
    <property type="molecule type" value="Genomic_DNA"/>
</dbReference>
<feature type="region of interest" description="Disordered" evidence="1">
    <location>
        <begin position="361"/>
        <end position="381"/>
    </location>
</feature>
<comment type="caution">
    <text evidence="5">The sequence shown here is derived from an EMBL/GenBank/DDBJ whole genome shotgun (WGS) entry which is preliminary data.</text>
</comment>
<organism evidence="5 6">
    <name type="scientific">Bifidobacterium primatium</name>
    <dbReference type="NCBI Taxonomy" id="2045438"/>
    <lineage>
        <taxon>Bacteria</taxon>
        <taxon>Bacillati</taxon>
        <taxon>Actinomycetota</taxon>
        <taxon>Actinomycetes</taxon>
        <taxon>Bifidobacteriales</taxon>
        <taxon>Bifidobacteriaceae</taxon>
        <taxon>Bifidobacterium</taxon>
    </lineage>
</organism>
<keyword evidence="2" id="KW-0812">Transmembrane</keyword>
<feature type="transmembrane region" description="Helical" evidence="2">
    <location>
        <begin position="528"/>
        <end position="551"/>
    </location>
</feature>
<keyword evidence="6" id="KW-1185">Reference proteome</keyword>
<evidence type="ECO:0000256" key="1">
    <source>
        <dbReference type="SAM" id="MobiDB-lite"/>
    </source>
</evidence>
<dbReference type="RefSeq" id="WP_100510314.1">
    <property type="nucleotide sequence ID" value="NZ_PEBI01000001.1"/>
</dbReference>
<evidence type="ECO:0000259" key="4">
    <source>
        <dbReference type="Pfam" id="PF17802"/>
    </source>
</evidence>
<dbReference type="InterPro" id="IPR013783">
    <property type="entry name" value="Ig-like_fold"/>
</dbReference>
<name>A0A2M9HBL6_9BIFI</name>
<evidence type="ECO:0000256" key="3">
    <source>
        <dbReference type="SAM" id="SignalP"/>
    </source>
</evidence>
<dbReference type="AlphaFoldDB" id="A0A2M9HBL6"/>
<sequence>MKGSLFKKGFAALASLAVGISGLALGVTAANAAVALPTTTTVTLNATDEAQFTGHTYKVTKVANYAVTSGAAGVTTPTGNETTYREALKAAGVTGVPTTGDPLEWAVENNKLDQSGTGNWLGNGTTRKFADYLAAHLTLTNLDASKVTGTGTSRTVDLGSVGLWLIVDQAPSQSSTKALPILVGTPWTKADGLTEDLSAGTVEMKNQLPTVTKDVDNVTPSKGKDVTYTLNSNVPNYVGYRVKNYTYRLVDKFAPKDAPSKVNYTGEFPSVKIGDDTLTANDYTVTYYTDEAMTAVTTDAKKAVAFRIDFSDYIQKQFTGTVADDSVFYSEALAGKPVIVKYKVHVNAALGTTGVINTPGVEYSNKPGEENDKDKPGYNPGPEKKIFNFPVKIIKTDKTTGQKLADAEFTVTGPDGATWSGKTGSNGELSLDGLGGIFLPDADAGNFSFSHTYTVEETKAPAGHVLPSDATFKFTISGKITGTGADATVTDLKYTLASGGGLQSFATVDSAKATITLQNAKNITQLPLTGAAGTAMFVTLGLVLAGAAFAVHTKSRSASRALRR</sequence>
<dbReference type="Gene3D" id="2.60.40.10">
    <property type="entry name" value="Immunoglobulins"/>
    <property type="match status" value="1"/>
</dbReference>
<feature type="domain" description="SpaA-like prealbumin fold" evidence="4">
    <location>
        <begin position="391"/>
        <end position="478"/>
    </location>
</feature>
<proteinExistence type="predicted"/>
<evidence type="ECO:0000313" key="6">
    <source>
        <dbReference type="Proteomes" id="UP000229095"/>
    </source>
</evidence>
<protein>
    <recommendedName>
        <fullName evidence="4">SpaA-like prealbumin fold domain-containing protein</fullName>
    </recommendedName>
</protein>
<dbReference type="Proteomes" id="UP000229095">
    <property type="component" value="Unassembled WGS sequence"/>
</dbReference>
<feature type="chain" id="PRO_5015006557" description="SpaA-like prealbumin fold domain-containing protein" evidence="3">
    <location>
        <begin position="33"/>
        <end position="564"/>
    </location>
</feature>
<reference evidence="5 6" key="1">
    <citation type="submission" date="2017-10" db="EMBL/GenBank/DDBJ databases">
        <title>Draft genome sequences of strains TRE 1, TRE 9, TRE H and TRI 7, isolated from tamarins, belonging to four potential novel Bifidobacterium species.</title>
        <authorList>
            <person name="Mattarelli P."/>
            <person name="Modesto M."/>
            <person name="Puglisi E."/>
            <person name="Morelli L."/>
            <person name="Spezio C."/>
            <person name="Bonetti A."/>
            <person name="Sandri C."/>
        </authorList>
    </citation>
    <scope>NUCLEOTIDE SEQUENCE [LARGE SCALE GENOMIC DNA]</scope>
    <source>
        <strain evidence="6">TRE1</strain>
    </source>
</reference>
<accession>A0A2M9HBL6</accession>
<keyword evidence="2" id="KW-1133">Transmembrane helix</keyword>
<dbReference type="NCBIfam" id="TIGR01167">
    <property type="entry name" value="LPXTG_anchor"/>
    <property type="match status" value="1"/>
</dbReference>
<feature type="signal peptide" evidence="3">
    <location>
        <begin position="1"/>
        <end position="32"/>
    </location>
</feature>
<keyword evidence="2" id="KW-0472">Membrane</keyword>
<dbReference type="GO" id="GO:0005975">
    <property type="term" value="P:carbohydrate metabolic process"/>
    <property type="evidence" value="ECO:0007669"/>
    <property type="project" value="UniProtKB-ARBA"/>
</dbReference>
<dbReference type="Gene3D" id="2.60.40.740">
    <property type="match status" value="1"/>
</dbReference>
<dbReference type="NCBIfam" id="NF033902">
    <property type="entry name" value="iso_D2_wall_anc"/>
    <property type="match status" value="1"/>
</dbReference>